<evidence type="ECO:0000313" key="3">
    <source>
        <dbReference type="Proteomes" id="UP000307749"/>
    </source>
</evidence>
<dbReference type="AlphaFoldDB" id="A0A4S3KT38"/>
<dbReference type="EMBL" id="MWQO01000008">
    <property type="protein sequence ID" value="THD11658.1"/>
    <property type="molecule type" value="Genomic_DNA"/>
</dbReference>
<name>A0A4S3KT38_9GAMM</name>
<accession>A0A4S3KT38</accession>
<dbReference type="Proteomes" id="UP000307749">
    <property type="component" value="Unassembled WGS sequence"/>
</dbReference>
<reference evidence="2 3" key="1">
    <citation type="submission" date="2017-02" db="EMBL/GenBank/DDBJ databases">
        <title>Whole genome sequencing of Metallibacterium scheffleri DSM 24874 (T).</title>
        <authorList>
            <person name="Kumar S."/>
            <person name="Patil P."/>
            <person name="Patil P.B."/>
        </authorList>
    </citation>
    <scope>NUCLEOTIDE SEQUENCE [LARGE SCALE GENOMIC DNA]</scope>
    <source>
        <strain evidence="2 3">DSM 24874</strain>
    </source>
</reference>
<keyword evidence="3" id="KW-1185">Reference proteome</keyword>
<dbReference type="STRING" id="993689.GCA_002077135_00316"/>
<gene>
    <name evidence="2" type="ORF">B1806_02680</name>
</gene>
<protein>
    <submittedName>
        <fullName evidence="2">Uncharacterized protein</fullName>
    </submittedName>
</protein>
<proteinExistence type="predicted"/>
<evidence type="ECO:0000256" key="1">
    <source>
        <dbReference type="SAM" id="Phobius"/>
    </source>
</evidence>
<sequence length="156" mass="17545">MAKRAAAMMRALLWCDEGMIERLYNLDPHAFVIALRHTPVAQFSDQAQSELAHLHKRSTDLDVFFTAQQAIFEDATPDAMLKPLSRGEFRAAARWLDSALRKLAPNLQLSLLRAASDLQESKGVSRTNSFLFAVFGFLVIVQLLLTILVLGDLYHF</sequence>
<feature type="transmembrane region" description="Helical" evidence="1">
    <location>
        <begin position="130"/>
        <end position="150"/>
    </location>
</feature>
<organism evidence="2 3">
    <name type="scientific">Metallibacterium scheffleri</name>
    <dbReference type="NCBI Taxonomy" id="993689"/>
    <lineage>
        <taxon>Bacteria</taxon>
        <taxon>Pseudomonadati</taxon>
        <taxon>Pseudomonadota</taxon>
        <taxon>Gammaproteobacteria</taxon>
        <taxon>Lysobacterales</taxon>
        <taxon>Rhodanobacteraceae</taxon>
        <taxon>Metallibacterium</taxon>
    </lineage>
</organism>
<keyword evidence="1" id="KW-1133">Transmembrane helix</keyword>
<keyword evidence="1" id="KW-0472">Membrane</keyword>
<keyword evidence="1" id="KW-0812">Transmembrane</keyword>
<comment type="caution">
    <text evidence="2">The sequence shown here is derived from an EMBL/GenBank/DDBJ whole genome shotgun (WGS) entry which is preliminary data.</text>
</comment>
<evidence type="ECO:0000313" key="2">
    <source>
        <dbReference type="EMBL" id="THD11658.1"/>
    </source>
</evidence>